<protein>
    <recommendedName>
        <fullName evidence="9">Carbohydrate sulfotransferase</fullName>
        <ecNumber evidence="9">2.8.2.-</ecNumber>
    </recommendedName>
</protein>
<keyword evidence="5" id="KW-1133">Transmembrane helix</keyword>
<dbReference type="EC" id="2.8.2.-" evidence="9"/>
<comment type="similarity">
    <text evidence="2 9">Belongs to the sulfotransferase 2 family.</text>
</comment>
<evidence type="ECO:0000256" key="5">
    <source>
        <dbReference type="ARBA" id="ARBA00022989"/>
    </source>
</evidence>
<evidence type="ECO:0000313" key="11">
    <source>
        <dbReference type="Proteomes" id="UP000507470"/>
    </source>
</evidence>
<dbReference type="InterPro" id="IPR018011">
    <property type="entry name" value="Carb_sulfotrans_8-10"/>
</dbReference>
<name>A0A6J8DDH0_MYTCO</name>
<dbReference type="EMBL" id="CACVKT020007171">
    <property type="protein sequence ID" value="CAC5406096.1"/>
    <property type="molecule type" value="Genomic_DNA"/>
</dbReference>
<dbReference type="InterPro" id="IPR005331">
    <property type="entry name" value="Sulfotransferase"/>
</dbReference>
<evidence type="ECO:0000256" key="8">
    <source>
        <dbReference type="ARBA" id="ARBA00023180"/>
    </source>
</evidence>
<dbReference type="GO" id="GO:0008146">
    <property type="term" value="F:sulfotransferase activity"/>
    <property type="evidence" value="ECO:0007669"/>
    <property type="project" value="InterPro"/>
</dbReference>
<comment type="subcellular location">
    <subcellularLocation>
        <location evidence="1 9">Golgi apparatus membrane</location>
        <topology evidence="1 9">Single-pass type II membrane protein</topology>
    </subcellularLocation>
</comment>
<reference evidence="10 11" key="1">
    <citation type="submission" date="2020-06" db="EMBL/GenBank/DDBJ databases">
        <authorList>
            <person name="Li R."/>
            <person name="Bekaert M."/>
        </authorList>
    </citation>
    <scope>NUCLEOTIDE SEQUENCE [LARGE SCALE GENOMIC DNA]</scope>
    <source>
        <strain evidence="11">wild</strain>
    </source>
</reference>
<dbReference type="GO" id="GO:0016051">
    <property type="term" value="P:carbohydrate biosynthetic process"/>
    <property type="evidence" value="ECO:0007669"/>
    <property type="project" value="InterPro"/>
</dbReference>
<proteinExistence type="inferred from homology"/>
<keyword evidence="6 9" id="KW-0333">Golgi apparatus</keyword>
<sequence>MVQLRSLHRIYKYLYTDHRKDIQALPYISGSMFTVNGPEQQLKSIAHEENLLINRSFTDEPEIRAHQLQYLCRKFKDIGHIPIAIPRNSYQYMYVNDEYKFIFCMMPKLACTNWKRIFLALSDKFPNKDFVFNQMWSGDVHDTWAKHGNTLDKYSFPEIQKKLQTYKKLVFVRDPFERLLSAFKDKMFRKDSPVFQNIAKKIIRLKRSKEVNPSEQIKFDEFVKYLTDPDTFEVSYEQHWAKYQYLCQPCLMNYDFVGKFETIKNDIRKAFEYMGIKIFNETVFPDRSVSYKNTESSKITQTFYNKIPKIYLKKLWHLYKFDYQIFSYQMPDYVSGIDE</sequence>
<keyword evidence="9" id="KW-0735">Signal-anchor</keyword>
<dbReference type="OrthoDB" id="2019940at2759"/>
<dbReference type="PANTHER" id="PTHR12137">
    <property type="entry name" value="CARBOHYDRATE SULFOTRANSFERASE"/>
    <property type="match status" value="1"/>
</dbReference>
<keyword evidence="4" id="KW-0812">Transmembrane</keyword>
<dbReference type="Pfam" id="PF03567">
    <property type="entry name" value="Sulfotransfer_2"/>
    <property type="match status" value="1"/>
</dbReference>
<evidence type="ECO:0000256" key="7">
    <source>
        <dbReference type="ARBA" id="ARBA00023136"/>
    </source>
</evidence>
<keyword evidence="7" id="KW-0472">Membrane</keyword>
<keyword evidence="9" id="KW-0119">Carbohydrate metabolism</keyword>
<evidence type="ECO:0000313" key="10">
    <source>
        <dbReference type="EMBL" id="CAC5406096.1"/>
    </source>
</evidence>
<keyword evidence="8 9" id="KW-0325">Glycoprotein</keyword>
<dbReference type="GO" id="GO:0000139">
    <property type="term" value="C:Golgi membrane"/>
    <property type="evidence" value="ECO:0007669"/>
    <property type="project" value="UniProtKB-SubCell"/>
</dbReference>
<evidence type="ECO:0000256" key="1">
    <source>
        <dbReference type="ARBA" id="ARBA00004323"/>
    </source>
</evidence>
<dbReference type="Proteomes" id="UP000507470">
    <property type="component" value="Unassembled WGS sequence"/>
</dbReference>
<evidence type="ECO:0000256" key="6">
    <source>
        <dbReference type="ARBA" id="ARBA00023034"/>
    </source>
</evidence>
<evidence type="ECO:0000256" key="9">
    <source>
        <dbReference type="RuleBase" id="RU364020"/>
    </source>
</evidence>
<keyword evidence="11" id="KW-1185">Reference proteome</keyword>
<gene>
    <name evidence="10" type="ORF">MCOR_39709</name>
</gene>
<accession>A0A6J8DDH0</accession>
<dbReference type="PANTHER" id="PTHR12137:SF54">
    <property type="entry name" value="CARBOHYDRATE SULFOTRANSFERASE"/>
    <property type="match status" value="1"/>
</dbReference>
<organism evidence="10 11">
    <name type="scientific">Mytilus coruscus</name>
    <name type="common">Sea mussel</name>
    <dbReference type="NCBI Taxonomy" id="42192"/>
    <lineage>
        <taxon>Eukaryota</taxon>
        <taxon>Metazoa</taxon>
        <taxon>Spiralia</taxon>
        <taxon>Lophotrochozoa</taxon>
        <taxon>Mollusca</taxon>
        <taxon>Bivalvia</taxon>
        <taxon>Autobranchia</taxon>
        <taxon>Pteriomorphia</taxon>
        <taxon>Mytilida</taxon>
        <taxon>Mytiloidea</taxon>
        <taxon>Mytilidae</taxon>
        <taxon>Mytilinae</taxon>
        <taxon>Mytilus</taxon>
    </lineage>
</organism>
<evidence type="ECO:0000256" key="4">
    <source>
        <dbReference type="ARBA" id="ARBA00022692"/>
    </source>
</evidence>
<keyword evidence="3 9" id="KW-0808">Transferase</keyword>
<dbReference type="AlphaFoldDB" id="A0A6J8DDH0"/>
<evidence type="ECO:0000256" key="2">
    <source>
        <dbReference type="ARBA" id="ARBA00006339"/>
    </source>
</evidence>
<evidence type="ECO:0000256" key="3">
    <source>
        <dbReference type="ARBA" id="ARBA00022679"/>
    </source>
</evidence>